<keyword evidence="4" id="KW-1185">Reference proteome</keyword>
<organism evidence="3 4">
    <name type="scientific">Algoriphagus taiwanensis</name>
    <dbReference type="NCBI Taxonomy" id="1445656"/>
    <lineage>
        <taxon>Bacteria</taxon>
        <taxon>Pseudomonadati</taxon>
        <taxon>Bacteroidota</taxon>
        <taxon>Cytophagia</taxon>
        <taxon>Cytophagales</taxon>
        <taxon>Cyclobacteriaceae</taxon>
        <taxon>Algoriphagus</taxon>
    </lineage>
</organism>
<dbReference type="RefSeq" id="WP_338227056.1">
    <property type="nucleotide sequence ID" value="NZ_BTPE01000002.1"/>
</dbReference>
<dbReference type="InterPro" id="IPR006504">
    <property type="entry name" value="Tscrpt_reg_Spx/MgsR"/>
</dbReference>
<dbReference type="PANTHER" id="PTHR30041">
    <property type="entry name" value="ARSENATE REDUCTASE"/>
    <property type="match status" value="1"/>
</dbReference>
<dbReference type="PROSITE" id="PS51353">
    <property type="entry name" value="ARSC"/>
    <property type="match status" value="1"/>
</dbReference>
<dbReference type="SUPFAM" id="SSF52833">
    <property type="entry name" value="Thioredoxin-like"/>
    <property type="match status" value="1"/>
</dbReference>
<comment type="similarity">
    <text evidence="1 2">Belongs to the ArsC family.</text>
</comment>
<dbReference type="InterPro" id="IPR006660">
    <property type="entry name" value="Arsenate_reductase-like"/>
</dbReference>
<evidence type="ECO:0000313" key="4">
    <source>
        <dbReference type="Proteomes" id="UP001307705"/>
    </source>
</evidence>
<dbReference type="EMBL" id="BTPE01000002">
    <property type="protein sequence ID" value="GMQ32246.1"/>
    <property type="molecule type" value="Genomic_DNA"/>
</dbReference>
<gene>
    <name evidence="3" type="ORF">Ataiwa_05180</name>
</gene>
<dbReference type="NCBIfam" id="TIGR01617">
    <property type="entry name" value="arsC_related"/>
    <property type="match status" value="1"/>
</dbReference>
<dbReference type="Proteomes" id="UP001307705">
    <property type="component" value="Unassembled WGS sequence"/>
</dbReference>
<comment type="caution">
    <text evidence="3">The sequence shown here is derived from an EMBL/GenBank/DDBJ whole genome shotgun (WGS) entry which is preliminary data.</text>
</comment>
<evidence type="ECO:0000256" key="1">
    <source>
        <dbReference type="ARBA" id="ARBA00007198"/>
    </source>
</evidence>
<evidence type="ECO:0000313" key="3">
    <source>
        <dbReference type="EMBL" id="GMQ32246.1"/>
    </source>
</evidence>
<dbReference type="PANTHER" id="PTHR30041:SF8">
    <property type="entry name" value="PROTEIN YFFB"/>
    <property type="match status" value="1"/>
</dbReference>
<dbReference type="Gene3D" id="3.40.30.10">
    <property type="entry name" value="Glutaredoxin"/>
    <property type="match status" value="1"/>
</dbReference>
<dbReference type="Pfam" id="PF03960">
    <property type="entry name" value="ArsC"/>
    <property type="match status" value="1"/>
</dbReference>
<sequence>MSVKVYGIKNCNTMKKAFDFLDEKGVPYEFIDYKKQKPTIELLEGFLKETDLASLVNKQGTTYRKMSDEQKKALESEKTALPILVENSSMIKRPVILSDNKVVMVGWNPEKWENLLK</sequence>
<evidence type="ECO:0000256" key="2">
    <source>
        <dbReference type="PROSITE-ProRule" id="PRU01282"/>
    </source>
</evidence>
<proteinExistence type="inferred from homology"/>
<dbReference type="InterPro" id="IPR036249">
    <property type="entry name" value="Thioredoxin-like_sf"/>
</dbReference>
<accession>A0ABQ6PWB2</accession>
<reference evidence="3 4" key="1">
    <citation type="submission" date="2023-08" db="EMBL/GenBank/DDBJ databases">
        <title>Draft genome sequence of Algoriphagus taiwanensis.</title>
        <authorList>
            <person name="Takatani N."/>
            <person name="Hosokawa M."/>
            <person name="Sawabe T."/>
        </authorList>
    </citation>
    <scope>NUCLEOTIDE SEQUENCE [LARGE SCALE GENOMIC DNA]</scope>
    <source>
        <strain evidence="3 4">JCM 19755</strain>
    </source>
</reference>
<protein>
    <submittedName>
        <fullName evidence="3">Arsenate reductase</fullName>
    </submittedName>
</protein>
<name>A0ABQ6PWB2_9BACT</name>